<dbReference type="PROSITE" id="PS00107">
    <property type="entry name" value="PROTEIN_KINASE_ATP"/>
    <property type="match status" value="1"/>
</dbReference>
<evidence type="ECO:0000256" key="18">
    <source>
        <dbReference type="ARBA" id="ARBA00023170"/>
    </source>
</evidence>
<keyword evidence="5" id="KW-1003">Cell membrane</keyword>
<keyword evidence="9 26" id="KW-0808">Transferase</keyword>
<evidence type="ECO:0000313" key="28">
    <source>
        <dbReference type="Proteomes" id="UP000215914"/>
    </source>
</evidence>
<evidence type="ECO:0000313" key="27">
    <source>
        <dbReference type="EMBL" id="OTG21109.1"/>
    </source>
</evidence>
<dbReference type="Gene3D" id="1.10.510.10">
    <property type="entry name" value="Transferase(Phosphotransferase) domain 1"/>
    <property type="match status" value="1"/>
</dbReference>
<keyword evidence="7" id="KW-0597">Phosphoprotein</keyword>
<evidence type="ECO:0000256" key="7">
    <source>
        <dbReference type="ARBA" id="ARBA00022553"/>
    </source>
</evidence>
<gene>
    <name evidence="27" type="ORF">HannXRQ_Chr07g0200541</name>
    <name evidence="26" type="ORF">HanXRQr2_Chr07g0301141</name>
</gene>
<keyword evidence="10 23" id="KW-0812">Transmembrane</keyword>
<dbReference type="InterPro" id="IPR003591">
    <property type="entry name" value="Leu-rich_rpt_typical-subtyp"/>
</dbReference>
<dbReference type="GO" id="GO:0005886">
    <property type="term" value="C:plasma membrane"/>
    <property type="evidence" value="ECO:0000318"/>
    <property type="project" value="GO_Central"/>
</dbReference>
<keyword evidence="18" id="KW-0675">Receptor</keyword>
<dbReference type="EMBL" id="CM007896">
    <property type="protein sequence ID" value="OTG21109.1"/>
    <property type="molecule type" value="Genomic_DNA"/>
</dbReference>
<keyword evidence="13 22" id="KW-0547">Nucleotide-binding</keyword>
<dbReference type="PROSITE" id="PS00108">
    <property type="entry name" value="PROTEIN_KINASE_ST"/>
    <property type="match status" value="1"/>
</dbReference>
<dbReference type="InParanoid" id="A0A251UDF7"/>
<dbReference type="FunFam" id="3.80.10.10:FF:000041">
    <property type="entry name" value="LRR receptor-like serine/threonine-protein kinase ERECTA"/>
    <property type="match status" value="1"/>
</dbReference>
<accession>A0A251UDF7</accession>
<evidence type="ECO:0000256" key="17">
    <source>
        <dbReference type="ARBA" id="ARBA00023136"/>
    </source>
</evidence>
<keyword evidence="6" id="KW-0723">Serine/threonine-protein kinase</keyword>
<dbReference type="InterPro" id="IPR055414">
    <property type="entry name" value="LRR_R13L4/SHOC2-like"/>
</dbReference>
<dbReference type="InterPro" id="IPR008271">
    <property type="entry name" value="Ser/Thr_kinase_AS"/>
</dbReference>
<keyword evidence="19" id="KW-0325">Glycoprotein</keyword>
<evidence type="ECO:0000259" key="25">
    <source>
        <dbReference type="PROSITE" id="PS50011"/>
    </source>
</evidence>
<dbReference type="SUPFAM" id="SSF56112">
    <property type="entry name" value="Protein kinase-like (PK-like)"/>
    <property type="match status" value="1"/>
</dbReference>
<dbReference type="OrthoDB" id="676979at2759"/>
<dbReference type="Pfam" id="PF07714">
    <property type="entry name" value="PK_Tyr_Ser-Thr"/>
    <property type="match status" value="1"/>
</dbReference>
<keyword evidence="11 24" id="KW-0732">Signal</keyword>
<reference evidence="26" key="3">
    <citation type="submission" date="2020-06" db="EMBL/GenBank/DDBJ databases">
        <title>Helianthus annuus Genome sequencing and assembly Release 2.</title>
        <authorList>
            <person name="Gouzy J."/>
            <person name="Langlade N."/>
            <person name="Munos S."/>
        </authorList>
    </citation>
    <scope>NUCLEOTIDE SEQUENCE</scope>
    <source>
        <tissue evidence="26">Leaves</tissue>
    </source>
</reference>
<evidence type="ECO:0000256" key="19">
    <source>
        <dbReference type="ARBA" id="ARBA00023180"/>
    </source>
</evidence>
<sequence>MGANRFCFAPSFLLAVLVHFAAFSVLIHTTTAQNSSAAISNRLALLAIKSMIKDGPQGVMTSWNDSNTNFCQWEGVTCNPRRQRVTLLDLSSGGLTGTLSPSIGNLSFLSEINLFNNSLSGEIPPEIGRLFRLQKLRLHNNSFTGNIPAAITNCSNLQVLHLGNNLLVGKIPDEIGSLSMLYFLFLNTNSTNILEGGIPPSIANLTLLETLSLGECQFGGRIPDIFHRLTNLRRLALPGNNLVGTLPPSFYNLSSLEQVFLDNNQLTGRLPANLGSIMPNLAVLSLPDNRFTGPLPPSILSSQQLQVLDVARNNFSGKLAIASRNFCNFVILSLSSNSFGSGEDDEMKFIDDLSICRILGVLDLGNNQLQGFLPESLGNLSTTLYILSVASNHFSGGLPSSVGNLSGLTLLDLSSNRFTGTLPVTIGNLENLQRLNLTSNSFSGNIPVSLGNLASITELYLTLNEFNGNIPSSLGNCKKLLRLNLDRNNLTGNIPRQLFELSSLSSILNLGNNQLSGQLPVEVGNLKNLNEIILANNRLSGNIPSSIGSCSSLQKLNISNNFFSGSFPASLGSLRALENLDASHNNFTGEIPAYFEVMPLRNLNMSFNDLEGEVSRKGVFANASSVSLLGNSGLCGGEPELQLPKCRSNKTKNKLSLAVILVIAFGSALIFVAMVLLFLCCPRKKEVEDDPEETTSGEPLIQVSYETLYKTTDGFSTKHLIGEGSFSSVYQGYLDTDVVNVNNVAIKVLNLHRRGGSKSFISECEALRNTRHRNLTKVITCCSGIDFQGREFKAIVYEFMPNGSLDKWLHNPQSELHQLSLIQRVCIALDVAYALNYLHHHAGKTIVHCDLKPSNILLDEDMVAHVGDFGLSKILHSEYQQRYNSSSAGVRGTIGYAAPEYGVGSKVSRNADMYSYGIMLLEMMTCKKPTDVMFGEELSLHNYAKKAMGDGALEIVDPVLLKDEKKTSNKEEATGYTNQERCLRLLLEIGVSCSMESPQYRMDTASVIQELQLIKDAILGTSTVFLSSV</sequence>
<keyword evidence="15 22" id="KW-0067">ATP-binding</keyword>
<dbReference type="GO" id="GO:0038023">
    <property type="term" value="F:signaling receptor activity"/>
    <property type="evidence" value="ECO:0000318"/>
    <property type="project" value="GO_Central"/>
</dbReference>
<feature type="transmembrane region" description="Helical" evidence="23">
    <location>
        <begin position="655"/>
        <end position="679"/>
    </location>
</feature>
<evidence type="ECO:0000256" key="21">
    <source>
        <dbReference type="ARBA" id="ARBA00048679"/>
    </source>
</evidence>
<reference evidence="27" key="2">
    <citation type="submission" date="2017-02" db="EMBL/GenBank/DDBJ databases">
        <title>Sunflower complete genome.</title>
        <authorList>
            <person name="Langlade N."/>
            <person name="Munos S."/>
        </authorList>
    </citation>
    <scope>NUCLEOTIDE SEQUENCE [LARGE SCALE GENOMIC DNA]</scope>
    <source>
        <tissue evidence="27">Leaves</tissue>
    </source>
</reference>
<dbReference type="InterPro" id="IPR011009">
    <property type="entry name" value="Kinase-like_dom_sf"/>
</dbReference>
<dbReference type="InterPro" id="IPR017441">
    <property type="entry name" value="Protein_kinase_ATP_BS"/>
</dbReference>
<dbReference type="FunFam" id="3.80.10.10:FF:000288">
    <property type="entry name" value="LRR receptor-like serine/threonine-protein kinase EFR"/>
    <property type="match status" value="1"/>
</dbReference>
<organism evidence="27 28">
    <name type="scientific">Helianthus annuus</name>
    <name type="common">Common sunflower</name>
    <dbReference type="NCBI Taxonomy" id="4232"/>
    <lineage>
        <taxon>Eukaryota</taxon>
        <taxon>Viridiplantae</taxon>
        <taxon>Streptophyta</taxon>
        <taxon>Embryophyta</taxon>
        <taxon>Tracheophyta</taxon>
        <taxon>Spermatophyta</taxon>
        <taxon>Magnoliopsida</taxon>
        <taxon>eudicotyledons</taxon>
        <taxon>Gunneridae</taxon>
        <taxon>Pentapetalae</taxon>
        <taxon>asterids</taxon>
        <taxon>campanulids</taxon>
        <taxon>Asterales</taxon>
        <taxon>Asteraceae</taxon>
        <taxon>Asteroideae</taxon>
        <taxon>Heliantheae alliance</taxon>
        <taxon>Heliantheae</taxon>
        <taxon>Helianthus</taxon>
    </lineage>
</organism>
<evidence type="ECO:0000256" key="3">
    <source>
        <dbReference type="ARBA" id="ARBA00008684"/>
    </source>
</evidence>
<evidence type="ECO:0000256" key="22">
    <source>
        <dbReference type="PROSITE-ProRule" id="PRU10141"/>
    </source>
</evidence>
<feature type="chain" id="PRO_5012738779" description="non-specific serine/threonine protein kinase" evidence="24">
    <location>
        <begin position="33"/>
        <end position="1029"/>
    </location>
</feature>
<dbReference type="SMART" id="SM00369">
    <property type="entry name" value="LRR_TYP"/>
    <property type="match status" value="9"/>
</dbReference>
<feature type="domain" description="Protein kinase" evidence="25">
    <location>
        <begin position="715"/>
        <end position="987"/>
    </location>
</feature>
<dbReference type="GO" id="GO:0004674">
    <property type="term" value="F:protein serine/threonine kinase activity"/>
    <property type="evidence" value="ECO:0007669"/>
    <property type="project" value="UniProtKB-KW"/>
</dbReference>
<dbReference type="Pfam" id="PF23598">
    <property type="entry name" value="LRR_14"/>
    <property type="match status" value="1"/>
</dbReference>
<keyword evidence="12" id="KW-0677">Repeat</keyword>
<dbReference type="PROSITE" id="PS50011">
    <property type="entry name" value="PROTEIN_KINASE_DOM"/>
    <property type="match status" value="1"/>
</dbReference>
<evidence type="ECO:0000256" key="5">
    <source>
        <dbReference type="ARBA" id="ARBA00022475"/>
    </source>
</evidence>
<dbReference type="Gene3D" id="3.80.10.10">
    <property type="entry name" value="Ribonuclease Inhibitor"/>
    <property type="match status" value="3"/>
</dbReference>
<evidence type="ECO:0000256" key="2">
    <source>
        <dbReference type="ARBA" id="ARBA00004479"/>
    </source>
</evidence>
<dbReference type="GO" id="GO:0009755">
    <property type="term" value="P:hormone-mediated signaling pathway"/>
    <property type="evidence" value="ECO:0000318"/>
    <property type="project" value="GO_Central"/>
</dbReference>
<dbReference type="InterPro" id="IPR001611">
    <property type="entry name" value="Leu-rich_rpt"/>
</dbReference>
<evidence type="ECO:0000256" key="10">
    <source>
        <dbReference type="ARBA" id="ARBA00022692"/>
    </source>
</evidence>
<dbReference type="Pfam" id="PF00560">
    <property type="entry name" value="LRR_1"/>
    <property type="match status" value="3"/>
</dbReference>
<evidence type="ECO:0000256" key="1">
    <source>
        <dbReference type="ARBA" id="ARBA00004162"/>
    </source>
</evidence>
<dbReference type="Proteomes" id="UP000215914">
    <property type="component" value="Chromosome 7"/>
</dbReference>
<dbReference type="EMBL" id="MNCJ02000322">
    <property type="protein sequence ID" value="KAF5799139.1"/>
    <property type="molecule type" value="Genomic_DNA"/>
</dbReference>
<feature type="signal peptide" evidence="24">
    <location>
        <begin position="1"/>
        <end position="32"/>
    </location>
</feature>
<evidence type="ECO:0000256" key="20">
    <source>
        <dbReference type="ARBA" id="ARBA00047899"/>
    </source>
</evidence>
<evidence type="ECO:0000256" key="4">
    <source>
        <dbReference type="ARBA" id="ARBA00012513"/>
    </source>
</evidence>
<dbReference type="SMART" id="SM00220">
    <property type="entry name" value="S_TKc"/>
    <property type="match status" value="1"/>
</dbReference>
<dbReference type="GO" id="GO:0051707">
    <property type="term" value="P:response to other organism"/>
    <property type="evidence" value="ECO:0007669"/>
    <property type="project" value="UniProtKB-ARBA"/>
</dbReference>
<evidence type="ECO:0000256" key="13">
    <source>
        <dbReference type="ARBA" id="ARBA00022741"/>
    </source>
</evidence>
<reference evidence="26 28" key="1">
    <citation type="journal article" date="2017" name="Nature">
        <title>The sunflower genome provides insights into oil metabolism, flowering and Asterid evolution.</title>
        <authorList>
            <person name="Badouin H."/>
            <person name="Gouzy J."/>
            <person name="Grassa C.J."/>
            <person name="Murat F."/>
            <person name="Staton S.E."/>
            <person name="Cottret L."/>
            <person name="Lelandais-Briere C."/>
            <person name="Owens G.L."/>
            <person name="Carrere S."/>
            <person name="Mayjonade B."/>
            <person name="Legrand L."/>
            <person name="Gill N."/>
            <person name="Kane N.C."/>
            <person name="Bowers J.E."/>
            <person name="Hubner S."/>
            <person name="Bellec A."/>
            <person name="Berard A."/>
            <person name="Berges H."/>
            <person name="Blanchet N."/>
            <person name="Boniface M.C."/>
            <person name="Brunel D."/>
            <person name="Catrice O."/>
            <person name="Chaidir N."/>
            <person name="Claudel C."/>
            <person name="Donnadieu C."/>
            <person name="Faraut T."/>
            <person name="Fievet G."/>
            <person name="Helmstetter N."/>
            <person name="King M."/>
            <person name="Knapp S.J."/>
            <person name="Lai Z."/>
            <person name="Le Paslier M.C."/>
            <person name="Lippi Y."/>
            <person name="Lorenzon L."/>
            <person name="Mandel J.R."/>
            <person name="Marage G."/>
            <person name="Marchand G."/>
            <person name="Marquand E."/>
            <person name="Bret-Mestries E."/>
            <person name="Morien E."/>
            <person name="Nambeesan S."/>
            <person name="Nguyen T."/>
            <person name="Pegot-Espagnet P."/>
            <person name="Pouilly N."/>
            <person name="Raftis F."/>
            <person name="Sallet E."/>
            <person name="Schiex T."/>
            <person name="Thomas J."/>
            <person name="Vandecasteele C."/>
            <person name="Vares D."/>
            <person name="Vear F."/>
            <person name="Vautrin S."/>
            <person name="Crespi M."/>
            <person name="Mangin B."/>
            <person name="Burke J.M."/>
            <person name="Salse J."/>
            <person name="Munos S."/>
            <person name="Vincourt P."/>
            <person name="Rieseberg L.H."/>
            <person name="Langlade N.B."/>
        </authorList>
    </citation>
    <scope>NUCLEOTIDE SEQUENCE [LARGE SCALE GENOMIC DNA]</scope>
    <source>
        <strain evidence="28">cv. SF193</strain>
        <tissue evidence="26">Leaves</tissue>
    </source>
</reference>
<comment type="similarity">
    <text evidence="3">Belongs to the protein kinase superfamily. Ser/Thr protein kinase family.</text>
</comment>
<dbReference type="Gramene" id="mRNA:HanXRQr2_Chr07g0301141">
    <property type="protein sequence ID" value="mRNA:HanXRQr2_Chr07g0301141"/>
    <property type="gene ID" value="HanXRQr2_Chr07g0301141"/>
</dbReference>
<evidence type="ECO:0000256" key="23">
    <source>
        <dbReference type="SAM" id="Phobius"/>
    </source>
</evidence>
<dbReference type="Pfam" id="PF08263">
    <property type="entry name" value="LRRNT_2"/>
    <property type="match status" value="1"/>
</dbReference>
<keyword evidence="14" id="KW-0418">Kinase</keyword>
<evidence type="ECO:0000313" key="26">
    <source>
        <dbReference type="EMBL" id="KAF5799139.1"/>
    </source>
</evidence>
<dbReference type="GO" id="GO:0005524">
    <property type="term" value="F:ATP binding"/>
    <property type="evidence" value="ECO:0007669"/>
    <property type="project" value="UniProtKB-UniRule"/>
</dbReference>
<dbReference type="GO" id="GO:0006952">
    <property type="term" value="P:defense response"/>
    <property type="evidence" value="ECO:0007669"/>
    <property type="project" value="UniProtKB-ARBA"/>
</dbReference>
<dbReference type="OMA" id="CLGSHMK"/>
<comment type="subcellular location">
    <subcellularLocation>
        <location evidence="1">Cell membrane</location>
        <topology evidence="1">Single-pass membrane protein</topology>
    </subcellularLocation>
    <subcellularLocation>
        <location evidence="2">Membrane</location>
        <topology evidence="2">Single-pass type I membrane protein</topology>
    </subcellularLocation>
</comment>
<proteinExistence type="inferred from homology"/>
<evidence type="ECO:0000256" key="24">
    <source>
        <dbReference type="SAM" id="SignalP"/>
    </source>
</evidence>
<feature type="binding site" evidence="22">
    <location>
        <position position="747"/>
    </location>
    <ligand>
        <name>ATP</name>
        <dbReference type="ChEBI" id="CHEBI:30616"/>
    </ligand>
</feature>
<evidence type="ECO:0000256" key="14">
    <source>
        <dbReference type="ARBA" id="ARBA00022777"/>
    </source>
</evidence>
<keyword evidence="16 23" id="KW-1133">Transmembrane helix</keyword>
<dbReference type="Pfam" id="PF13855">
    <property type="entry name" value="LRR_8"/>
    <property type="match status" value="2"/>
</dbReference>
<evidence type="ECO:0000256" key="6">
    <source>
        <dbReference type="ARBA" id="ARBA00022527"/>
    </source>
</evidence>
<keyword evidence="17 23" id="KW-0472">Membrane</keyword>
<evidence type="ECO:0000256" key="11">
    <source>
        <dbReference type="ARBA" id="ARBA00022729"/>
    </source>
</evidence>
<dbReference type="EC" id="2.7.11.1" evidence="4"/>
<dbReference type="FunFam" id="3.30.200.20:FF:000432">
    <property type="entry name" value="LRR receptor-like serine/threonine-protein kinase EFR"/>
    <property type="match status" value="1"/>
</dbReference>
<dbReference type="PANTHER" id="PTHR48056">
    <property type="entry name" value="LRR RECEPTOR-LIKE SERINE/THREONINE-PROTEIN KINASE-RELATED"/>
    <property type="match status" value="1"/>
</dbReference>
<protein>
    <recommendedName>
        <fullName evidence="4">non-specific serine/threonine protein kinase</fullName>
        <ecNumber evidence="4">2.7.11.1</ecNumber>
    </recommendedName>
</protein>
<dbReference type="InterPro" id="IPR032675">
    <property type="entry name" value="LRR_dom_sf"/>
</dbReference>
<dbReference type="InterPro" id="IPR050647">
    <property type="entry name" value="Plant_LRR-RLKs"/>
</dbReference>
<keyword evidence="8" id="KW-0433">Leucine-rich repeat</keyword>
<dbReference type="FunFam" id="3.80.10.10:FF:000101">
    <property type="entry name" value="LRR receptor-like serine/threonine-protein kinase ERECTA"/>
    <property type="match status" value="1"/>
</dbReference>
<dbReference type="PANTHER" id="PTHR48056:SF86">
    <property type="entry name" value="PROTEIN KINASE DOMAIN-CONTAINING PROTEIN"/>
    <property type="match status" value="1"/>
</dbReference>
<evidence type="ECO:0000256" key="12">
    <source>
        <dbReference type="ARBA" id="ARBA00022737"/>
    </source>
</evidence>
<keyword evidence="28" id="KW-1185">Reference proteome</keyword>
<dbReference type="AlphaFoldDB" id="A0A251UDF7"/>
<comment type="catalytic activity">
    <reaction evidence="21">
        <text>L-seryl-[protein] + ATP = O-phospho-L-seryl-[protein] + ADP + H(+)</text>
        <dbReference type="Rhea" id="RHEA:17989"/>
        <dbReference type="Rhea" id="RHEA-COMP:9863"/>
        <dbReference type="Rhea" id="RHEA-COMP:11604"/>
        <dbReference type="ChEBI" id="CHEBI:15378"/>
        <dbReference type="ChEBI" id="CHEBI:29999"/>
        <dbReference type="ChEBI" id="CHEBI:30616"/>
        <dbReference type="ChEBI" id="CHEBI:83421"/>
        <dbReference type="ChEBI" id="CHEBI:456216"/>
        <dbReference type="EC" id="2.7.11.1"/>
    </reaction>
</comment>
<evidence type="ECO:0000256" key="16">
    <source>
        <dbReference type="ARBA" id="ARBA00022989"/>
    </source>
</evidence>
<evidence type="ECO:0000256" key="9">
    <source>
        <dbReference type="ARBA" id="ARBA00022679"/>
    </source>
</evidence>
<dbReference type="InterPro" id="IPR001245">
    <property type="entry name" value="Ser-Thr/Tyr_kinase_cat_dom"/>
</dbReference>
<dbReference type="InterPro" id="IPR000719">
    <property type="entry name" value="Prot_kinase_dom"/>
</dbReference>
<name>A0A251UDF7_HELAN</name>
<dbReference type="SUPFAM" id="SSF52058">
    <property type="entry name" value="L domain-like"/>
    <property type="match status" value="2"/>
</dbReference>
<dbReference type="FunFam" id="1.10.510.10:FF:000358">
    <property type="entry name" value="Putative leucine-rich repeat receptor-like serine/threonine-protein kinase"/>
    <property type="match status" value="1"/>
</dbReference>
<dbReference type="InterPro" id="IPR013210">
    <property type="entry name" value="LRR_N_plant-typ"/>
</dbReference>
<dbReference type="Gene3D" id="3.30.200.20">
    <property type="entry name" value="Phosphorylase Kinase, domain 1"/>
    <property type="match status" value="1"/>
</dbReference>
<evidence type="ECO:0000256" key="15">
    <source>
        <dbReference type="ARBA" id="ARBA00022840"/>
    </source>
</evidence>
<evidence type="ECO:0000256" key="8">
    <source>
        <dbReference type="ARBA" id="ARBA00022614"/>
    </source>
</evidence>
<comment type="catalytic activity">
    <reaction evidence="20">
        <text>L-threonyl-[protein] + ATP = O-phospho-L-threonyl-[protein] + ADP + H(+)</text>
        <dbReference type="Rhea" id="RHEA:46608"/>
        <dbReference type="Rhea" id="RHEA-COMP:11060"/>
        <dbReference type="Rhea" id="RHEA-COMP:11605"/>
        <dbReference type="ChEBI" id="CHEBI:15378"/>
        <dbReference type="ChEBI" id="CHEBI:30013"/>
        <dbReference type="ChEBI" id="CHEBI:30616"/>
        <dbReference type="ChEBI" id="CHEBI:61977"/>
        <dbReference type="ChEBI" id="CHEBI:456216"/>
        <dbReference type="EC" id="2.7.11.1"/>
    </reaction>
</comment>